<dbReference type="Proteomes" id="UP001258181">
    <property type="component" value="Unassembled WGS sequence"/>
</dbReference>
<name>A0ABU1U133_9BACL</name>
<dbReference type="InterPro" id="IPR012902">
    <property type="entry name" value="N_methyl_site"/>
</dbReference>
<accession>A0ABU1U133</accession>
<proteinExistence type="predicted"/>
<evidence type="ECO:0000256" key="2">
    <source>
        <dbReference type="ARBA" id="ARBA00023287"/>
    </source>
</evidence>
<dbReference type="Pfam" id="PF07963">
    <property type="entry name" value="N_methyl"/>
    <property type="match status" value="1"/>
</dbReference>
<organism evidence="4 5">
    <name type="scientific">Fictibacillus barbaricus</name>
    <dbReference type="NCBI Taxonomy" id="182136"/>
    <lineage>
        <taxon>Bacteria</taxon>
        <taxon>Bacillati</taxon>
        <taxon>Bacillota</taxon>
        <taxon>Bacilli</taxon>
        <taxon>Bacillales</taxon>
        <taxon>Fictibacillaceae</taxon>
        <taxon>Fictibacillus</taxon>
    </lineage>
</organism>
<evidence type="ECO:0000313" key="4">
    <source>
        <dbReference type="EMBL" id="MDR7073138.1"/>
    </source>
</evidence>
<keyword evidence="2" id="KW-0178">Competence</keyword>
<dbReference type="EMBL" id="JAVDWA010000003">
    <property type="protein sequence ID" value="MDR7073138.1"/>
    <property type="molecule type" value="Genomic_DNA"/>
</dbReference>
<keyword evidence="3" id="KW-0472">Membrane</keyword>
<comment type="caution">
    <text evidence="4">The sequence shown here is derived from an EMBL/GenBank/DDBJ whole genome shotgun (WGS) entry which is preliminary data.</text>
</comment>
<evidence type="ECO:0000256" key="3">
    <source>
        <dbReference type="SAM" id="Phobius"/>
    </source>
</evidence>
<reference evidence="4 5" key="1">
    <citation type="submission" date="2023-07" db="EMBL/GenBank/DDBJ databases">
        <title>Sorghum-associated microbial communities from plants grown in Nebraska, USA.</title>
        <authorList>
            <person name="Schachtman D."/>
        </authorList>
    </citation>
    <scope>NUCLEOTIDE SEQUENCE [LARGE SCALE GENOMIC DNA]</scope>
    <source>
        <strain evidence="4 5">BE211</strain>
    </source>
</reference>
<keyword evidence="5" id="KW-1185">Reference proteome</keyword>
<evidence type="ECO:0000313" key="5">
    <source>
        <dbReference type="Proteomes" id="UP001258181"/>
    </source>
</evidence>
<feature type="transmembrane region" description="Helical" evidence="3">
    <location>
        <begin position="20"/>
        <end position="41"/>
    </location>
</feature>
<evidence type="ECO:0000256" key="1">
    <source>
        <dbReference type="ARBA" id="ARBA00004241"/>
    </source>
</evidence>
<protein>
    <submittedName>
        <fullName evidence="4">Type IV pilus assembly protein PilA</fullName>
    </submittedName>
</protein>
<dbReference type="RefSeq" id="WP_310258625.1">
    <property type="nucleotide sequence ID" value="NZ_JAVDWA010000003.1"/>
</dbReference>
<dbReference type="SUPFAM" id="SSF54523">
    <property type="entry name" value="Pili subunits"/>
    <property type="match status" value="1"/>
</dbReference>
<dbReference type="PROSITE" id="PS00409">
    <property type="entry name" value="PROKAR_NTER_METHYL"/>
    <property type="match status" value="1"/>
</dbReference>
<keyword evidence="3" id="KW-0812">Transmembrane</keyword>
<comment type="subcellular location">
    <subcellularLocation>
        <location evidence="1">Cell surface</location>
    </subcellularLocation>
</comment>
<dbReference type="InterPro" id="IPR045584">
    <property type="entry name" value="Pilin-like"/>
</dbReference>
<sequence>MLALLKKHLKNEKGLTLIELLVVIVILGIIAAIAVVSIGGIMDNSKKDAHIANAQQMVNAAKMYVTSDPNVATGKVLTLKDLNDANLLETMKDPDGGTYVDTTSKVVITKSANNTFSYAVTLIGTQRKIDNKGPDDFTRANVVAK</sequence>
<keyword evidence="3" id="KW-1133">Transmembrane helix</keyword>
<dbReference type="NCBIfam" id="TIGR02532">
    <property type="entry name" value="IV_pilin_GFxxxE"/>
    <property type="match status" value="1"/>
</dbReference>
<gene>
    <name evidence="4" type="ORF">J2X07_002124</name>
</gene>
<dbReference type="Gene3D" id="3.30.700.10">
    <property type="entry name" value="Glycoprotein, Type 4 Pilin"/>
    <property type="match status" value="1"/>
</dbReference>